<feature type="compositionally biased region" description="Low complexity" evidence="5">
    <location>
        <begin position="19"/>
        <end position="32"/>
    </location>
</feature>
<dbReference type="OrthoDB" id="5546837at2759"/>
<dbReference type="STRING" id="215250.A0A316YWI9"/>
<dbReference type="PANTHER" id="PTHR36460:SF1">
    <property type="entry name" value="UPF0132 DOMAIN PROTEIN (AFU_ORTHOLOGUE AFUA_3G10255)"/>
    <property type="match status" value="1"/>
</dbReference>
<accession>A0A316YWI9</accession>
<evidence type="ECO:0000256" key="1">
    <source>
        <dbReference type="ARBA" id="ARBA00004141"/>
    </source>
</evidence>
<dbReference type="RefSeq" id="XP_025379611.1">
    <property type="nucleotide sequence ID" value="XM_025521390.1"/>
</dbReference>
<feature type="transmembrane region" description="Helical" evidence="6">
    <location>
        <begin position="135"/>
        <end position="155"/>
    </location>
</feature>
<keyword evidence="2 6" id="KW-0812">Transmembrane</keyword>
<dbReference type="AlphaFoldDB" id="A0A316YWI9"/>
<reference evidence="7 8" key="1">
    <citation type="journal article" date="2018" name="Mol. Biol. Evol.">
        <title>Broad Genomic Sampling Reveals a Smut Pathogenic Ancestry of the Fungal Clade Ustilaginomycotina.</title>
        <authorList>
            <person name="Kijpornyongpan T."/>
            <person name="Mondo S.J."/>
            <person name="Barry K."/>
            <person name="Sandor L."/>
            <person name="Lee J."/>
            <person name="Lipzen A."/>
            <person name="Pangilinan J."/>
            <person name="LaButti K."/>
            <person name="Hainaut M."/>
            <person name="Henrissat B."/>
            <person name="Grigoriev I.V."/>
            <person name="Spatafora J.W."/>
            <person name="Aime M.C."/>
        </authorList>
    </citation>
    <scope>NUCLEOTIDE SEQUENCE [LARGE SCALE GENOMIC DNA]</scope>
    <source>
        <strain evidence="7 8">MCA 4198</strain>
    </source>
</reference>
<evidence type="ECO:0000256" key="2">
    <source>
        <dbReference type="ARBA" id="ARBA00022692"/>
    </source>
</evidence>
<evidence type="ECO:0000256" key="3">
    <source>
        <dbReference type="ARBA" id="ARBA00022989"/>
    </source>
</evidence>
<feature type="compositionally biased region" description="Low complexity" evidence="5">
    <location>
        <begin position="61"/>
        <end position="73"/>
    </location>
</feature>
<dbReference type="GO" id="GO:0016020">
    <property type="term" value="C:membrane"/>
    <property type="evidence" value="ECO:0007669"/>
    <property type="project" value="UniProtKB-SubCell"/>
</dbReference>
<organism evidence="7 8">
    <name type="scientific">Acaromyces ingoldii</name>
    <dbReference type="NCBI Taxonomy" id="215250"/>
    <lineage>
        <taxon>Eukaryota</taxon>
        <taxon>Fungi</taxon>
        <taxon>Dikarya</taxon>
        <taxon>Basidiomycota</taxon>
        <taxon>Ustilaginomycotina</taxon>
        <taxon>Exobasidiomycetes</taxon>
        <taxon>Exobasidiales</taxon>
        <taxon>Cryptobasidiaceae</taxon>
        <taxon>Acaromyces</taxon>
    </lineage>
</organism>
<dbReference type="InParanoid" id="A0A316YWI9"/>
<evidence type="ECO:0000256" key="4">
    <source>
        <dbReference type="ARBA" id="ARBA00023136"/>
    </source>
</evidence>
<evidence type="ECO:0000313" key="8">
    <source>
        <dbReference type="Proteomes" id="UP000245768"/>
    </source>
</evidence>
<keyword evidence="3 6" id="KW-1133">Transmembrane helix</keyword>
<dbReference type="EMBL" id="KZ819635">
    <property type="protein sequence ID" value="PWN92413.1"/>
    <property type="molecule type" value="Genomic_DNA"/>
</dbReference>
<protein>
    <submittedName>
        <fullName evidence="7">Uncharacterized protein</fullName>
    </submittedName>
</protein>
<feature type="transmembrane region" description="Helical" evidence="6">
    <location>
        <begin position="167"/>
        <end position="184"/>
    </location>
</feature>
<sequence length="239" mass="25349">MSAANFAPFEAPPDEKRQSAPLASSSSAATAPPRAPPTVPRTTLADEEDEDDLDPRYATESYQSSYPASASAPFLGSASAGQPSRPYSGGGGAGSYRDGFPHGATPTWAASAPAQQQYNLRPDHSSYSTSQGWSLSNLCFAAWALPPFSSVLMLIFETENDLARFHAYQSGICGIAIVLFLWILRSLFGWKTLSIIVGMAGLGWSWVCGSTAANSAPTLTRAPYLPHVGPLADQWVGEE</sequence>
<evidence type="ECO:0000256" key="5">
    <source>
        <dbReference type="SAM" id="MobiDB-lite"/>
    </source>
</evidence>
<evidence type="ECO:0000313" key="7">
    <source>
        <dbReference type="EMBL" id="PWN92413.1"/>
    </source>
</evidence>
<evidence type="ECO:0000256" key="6">
    <source>
        <dbReference type="SAM" id="Phobius"/>
    </source>
</evidence>
<keyword evidence="4 6" id="KW-0472">Membrane</keyword>
<name>A0A316YWI9_9BASI</name>
<gene>
    <name evidence="7" type="ORF">FA10DRAFT_266181</name>
</gene>
<dbReference type="GeneID" id="37043306"/>
<proteinExistence type="predicted"/>
<dbReference type="PANTHER" id="PTHR36460">
    <property type="entry name" value="UPF0132 DOMAIN PROTEIN (AFU_ORTHOLOGUE AFUA_3G10255)"/>
    <property type="match status" value="1"/>
</dbReference>
<keyword evidence="8" id="KW-1185">Reference proteome</keyword>
<dbReference type="Proteomes" id="UP000245768">
    <property type="component" value="Unassembled WGS sequence"/>
</dbReference>
<feature type="region of interest" description="Disordered" evidence="5">
    <location>
        <begin position="1"/>
        <end position="98"/>
    </location>
</feature>
<comment type="subcellular location">
    <subcellularLocation>
        <location evidence="1">Membrane</location>
        <topology evidence="1">Multi-pass membrane protein</topology>
    </subcellularLocation>
</comment>